<evidence type="ECO:0000313" key="1">
    <source>
        <dbReference type="EMBL" id="MCR0983117.1"/>
    </source>
</evidence>
<reference evidence="1 2" key="1">
    <citation type="submission" date="2022-06" db="EMBL/GenBank/DDBJ databases">
        <title>Roseomonas CN29.</title>
        <authorList>
            <person name="Cheng Y."/>
            <person name="He X."/>
        </authorList>
    </citation>
    <scope>NUCLEOTIDE SEQUENCE [LARGE SCALE GENOMIC DNA]</scope>
    <source>
        <strain evidence="1 2">CN29</strain>
    </source>
</reference>
<keyword evidence="2" id="KW-1185">Reference proteome</keyword>
<organism evidence="1 2">
    <name type="scientific">Roseomonas populi</name>
    <dbReference type="NCBI Taxonomy" id="3121582"/>
    <lineage>
        <taxon>Bacteria</taxon>
        <taxon>Pseudomonadati</taxon>
        <taxon>Pseudomonadota</taxon>
        <taxon>Alphaproteobacteria</taxon>
        <taxon>Acetobacterales</taxon>
        <taxon>Roseomonadaceae</taxon>
        <taxon>Roseomonas</taxon>
    </lineage>
</organism>
<protein>
    <recommendedName>
        <fullName evidence="3">GNAT family N-acetyltransferase</fullName>
    </recommendedName>
</protein>
<name>A0ABT1X7J3_9PROT</name>
<evidence type="ECO:0008006" key="3">
    <source>
        <dbReference type="Google" id="ProtNLM"/>
    </source>
</evidence>
<dbReference type="Proteomes" id="UP001524642">
    <property type="component" value="Unassembled WGS sequence"/>
</dbReference>
<comment type="caution">
    <text evidence="1">The sequence shown here is derived from an EMBL/GenBank/DDBJ whole genome shotgun (WGS) entry which is preliminary data.</text>
</comment>
<dbReference type="RefSeq" id="WP_257716786.1">
    <property type="nucleotide sequence ID" value="NZ_JANJOU010000010.1"/>
</dbReference>
<accession>A0ABT1X7J3</accession>
<evidence type="ECO:0000313" key="2">
    <source>
        <dbReference type="Proteomes" id="UP001524642"/>
    </source>
</evidence>
<proteinExistence type="predicted"/>
<sequence>MLHVVSLRPHAREAVGLLLSSCWNNVEASGAPSWDGREGLLTAERWTPTSGAAPERLGWRIDRDGRVVAATRAARDQT</sequence>
<dbReference type="EMBL" id="JANJOU010000010">
    <property type="protein sequence ID" value="MCR0983117.1"/>
    <property type="molecule type" value="Genomic_DNA"/>
</dbReference>
<gene>
    <name evidence="1" type="ORF">NRP21_13755</name>
</gene>